<dbReference type="InterPro" id="IPR013149">
    <property type="entry name" value="ADH-like_C"/>
</dbReference>
<organism evidence="3">
    <name type="scientific">marine sediment metagenome</name>
    <dbReference type="NCBI Taxonomy" id="412755"/>
    <lineage>
        <taxon>unclassified sequences</taxon>
        <taxon>metagenomes</taxon>
        <taxon>ecological metagenomes</taxon>
    </lineage>
</organism>
<dbReference type="Gene3D" id="3.90.180.10">
    <property type="entry name" value="Medium-chain alcohol dehydrogenases, catalytic domain"/>
    <property type="match status" value="1"/>
</dbReference>
<comment type="caution">
    <text evidence="3">The sequence shown here is derived from an EMBL/GenBank/DDBJ whole genome shotgun (WGS) entry which is preliminary data.</text>
</comment>
<keyword evidence="1" id="KW-0560">Oxidoreductase</keyword>
<proteinExistence type="predicted"/>
<dbReference type="InterPro" id="IPR036291">
    <property type="entry name" value="NAD(P)-bd_dom_sf"/>
</dbReference>
<dbReference type="GO" id="GO:0016491">
    <property type="term" value="F:oxidoreductase activity"/>
    <property type="evidence" value="ECO:0007669"/>
    <property type="project" value="UniProtKB-KW"/>
</dbReference>
<feature type="non-terminal residue" evidence="3">
    <location>
        <position position="1"/>
    </location>
</feature>
<evidence type="ECO:0000259" key="2">
    <source>
        <dbReference type="Pfam" id="PF00107"/>
    </source>
</evidence>
<dbReference type="Pfam" id="PF00107">
    <property type="entry name" value="ADH_zinc_N"/>
    <property type="match status" value="1"/>
</dbReference>
<name>X1FAT2_9ZZZZ</name>
<dbReference type="PANTHER" id="PTHR43401">
    <property type="entry name" value="L-THREONINE 3-DEHYDROGENASE"/>
    <property type="match status" value="1"/>
</dbReference>
<gene>
    <name evidence="3" type="ORF">S03H2_16712</name>
</gene>
<dbReference type="InterPro" id="IPR050129">
    <property type="entry name" value="Zn_alcohol_dh"/>
</dbReference>
<dbReference type="Gene3D" id="3.40.50.720">
    <property type="entry name" value="NAD(P)-binding Rossmann-like Domain"/>
    <property type="match status" value="1"/>
</dbReference>
<dbReference type="AlphaFoldDB" id="X1FAT2"/>
<dbReference type="PANTHER" id="PTHR43401:SF2">
    <property type="entry name" value="L-THREONINE 3-DEHYDROGENASE"/>
    <property type="match status" value="1"/>
</dbReference>
<sequence>VKEHTGGFGPDLVMECSGFTGAISLGVKMLRIGGRLANVGCVYPGREVAIDASDVALKILTITGLHNYEAKHLGWALDYVYATRSKYPWKEMVSPFFPLTVDGVTEAFKALQERRAVRPAIVEGR</sequence>
<accession>X1FAT2</accession>
<reference evidence="3" key="1">
    <citation type="journal article" date="2014" name="Front. Microbiol.">
        <title>High frequency of phylogenetically diverse reductive dehalogenase-homologous genes in deep subseafloor sedimentary metagenomes.</title>
        <authorList>
            <person name="Kawai M."/>
            <person name="Futagami T."/>
            <person name="Toyoda A."/>
            <person name="Takaki Y."/>
            <person name="Nishi S."/>
            <person name="Hori S."/>
            <person name="Arai W."/>
            <person name="Tsubouchi T."/>
            <person name="Morono Y."/>
            <person name="Uchiyama I."/>
            <person name="Ito T."/>
            <person name="Fujiyama A."/>
            <person name="Inagaki F."/>
            <person name="Takami H."/>
        </authorList>
    </citation>
    <scope>NUCLEOTIDE SEQUENCE</scope>
    <source>
        <strain evidence="3">Expedition CK06-06</strain>
    </source>
</reference>
<protein>
    <recommendedName>
        <fullName evidence="2">Alcohol dehydrogenase-like C-terminal domain-containing protein</fullName>
    </recommendedName>
</protein>
<evidence type="ECO:0000313" key="3">
    <source>
        <dbReference type="EMBL" id="GAH42761.1"/>
    </source>
</evidence>
<evidence type="ECO:0000256" key="1">
    <source>
        <dbReference type="ARBA" id="ARBA00023002"/>
    </source>
</evidence>
<dbReference type="SUPFAM" id="SSF51735">
    <property type="entry name" value="NAD(P)-binding Rossmann-fold domains"/>
    <property type="match status" value="1"/>
</dbReference>
<feature type="domain" description="Alcohol dehydrogenase-like C-terminal" evidence="2">
    <location>
        <begin position="1"/>
        <end position="69"/>
    </location>
</feature>
<dbReference type="EMBL" id="BARU01008558">
    <property type="protein sequence ID" value="GAH42761.1"/>
    <property type="molecule type" value="Genomic_DNA"/>
</dbReference>